<name>A0AAD5JXY7_9FUNG</name>
<dbReference type="PANTHER" id="PTHR13315">
    <property type="entry name" value="METALLO PHOSPHOESTERASE RELATED"/>
    <property type="match status" value="1"/>
</dbReference>
<dbReference type="InterPro" id="IPR029052">
    <property type="entry name" value="Metallo-depent_PP-like"/>
</dbReference>
<dbReference type="AlphaFoldDB" id="A0AAD5JXY7"/>
<reference evidence="7" key="1">
    <citation type="journal article" date="2022" name="IScience">
        <title>Evolution of zygomycete secretomes and the origins of terrestrial fungal ecologies.</title>
        <authorList>
            <person name="Chang Y."/>
            <person name="Wang Y."/>
            <person name="Mondo S."/>
            <person name="Ahrendt S."/>
            <person name="Andreopoulos W."/>
            <person name="Barry K."/>
            <person name="Beard J."/>
            <person name="Benny G.L."/>
            <person name="Blankenship S."/>
            <person name="Bonito G."/>
            <person name="Cuomo C."/>
            <person name="Desiro A."/>
            <person name="Gervers K.A."/>
            <person name="Hundley H."/>
            <person name="Kuo A."/>
            <person name="LaButti K."/>
            <person name="Lang B.F."/>
            <person name="Lipzen A."/>
            <person name="O'Donnell K."/>
            <person name="Pangilinan J."/>
            <person name="Reynolds N."/>
            <person name="Sandor L."/>
            <person name="Smith M.E."/>
            <person name="Tsang A."/>
            <person name="Grigoriev I.V."/>
            <person name="Stajich J.E."/>
            <person name="Spatafora J.W."/>
        </authorList>
    </citation>
    <scope>NUCLEOTIDE SEQUENCE</scope>
    <source>
        <strain evidence="7">RSA 2281</strain>
    </source>
</reference>
<dbReference type="GO" id="GO:0016787">
    <property type="term" value="F:hydrolase activity"/>
    <property type="evidence" value="ECO:0007669"/>
    <property type="project" value="InterPro"/>
</dbReference>
<gene>
    <name evidence="7" type="ORF">BDA99DRAFT_447537</name>
</gene>
<dbReference type="Gene3D" id="3.60.21.10">
    <property type="match status" value="1"/>
</dbReference>
<evidence type="ECO:0000313" key="8">
    <source>
        <dbReference type="Proteomes" id="UP001209540"/>
    </source>
</evidence>
<keyword evidence="2 5" id="KW-0812">Transmembrane</keyword>
<feature type="transmembrane region" description="Helical" evidence="5">
    <location>
        <begin position="288"/>
        <end position="311"/>
    </location>
</feature>
<feature type="domain" description="Calcineurin-like phosphoesterase" evidence="6">
    <location>
        <begin position="38"/>
        <end position="223"/>
    </location>
</feature>
<accession>A0AAD5JXY7</accession>
<dbReference type="GO" id="GO:0016020">
    <property type="term" value="C:membrane"/>
    <property type="evidence" value="ECO:0007669"/>
    <property type="project" value="UniProtKB-SubCell"/>
</dbReference>
<evidence type="ECO:0000256" key="4">
    <source>
        <dbReference type="ARBA" id="ARBA00023136"/>
    </source>
</evidence>
<evidence type="ECO:0000256" key="5">
    <source>
        <dbReference type="SAM" id="Phobius"/>
    </source>
</evidence>
<dbReference type="Pfam" id="PF00149">
    <property type="entry name" value="Metallophos"/>
    <property type="match status" value="1"/>
</dbReference>
<comment type="caution">
    <text evidence="7">The sequence shown here is derived from an EMBL/GenBank/DDBJ whole genome shotgun (WGS) entry which is preliminary data.</text>
</comment>
<evidence type="ECO:0000259" key="6">
    <source>
        <dbReference type="Pfam" id="PF00149"/>
    </source>
</evidence>
<dbReference type="PANTHER" id="PTHR13315:SF4">
    <property type="entry name" value="METALLOPHOSPHOESTERASE, ISOFORM E"/>
    <property type="match status" value="1"/>
</dbReference>
<sequence>MLLVGDPQMTDAYSYDRPGILLRISEFYSDLYMHRNYRHLNRQLRPQATLFIGDLMDGGREWSDAGYQKQVARFKRLFKSSKPQYYMAGNHDIGFGNGIKKNVLERFEKAFGPTSYTFNTSEYSIIVLDTVSLSATNDDLESKQRALDLLDRHLPPHPRILFTHVPLHRSPTEPCGPDRQSTKNSIRQGRGYQYQNLVGEHLSKQILERINPVAVFSGDDHDYCVVQHQYGNDNQALEMTIPTFSMAQGVKYPGAVLLDLTSTRQQQQLQQPHQDSFATKLCWLPDQIAIFIGYGCLVGISLIGLALMHGWRFLRLRKQRGFGKSFDEDALPAPSIMAPRPSPIRRATTMFAKDVSDVASIGILTYLACLLLL</sequence>
<evidence type="ECO:0000313" key="7">
    <source>
        <dbReference type="EMBL" id="KAI9246053.1"/>
    </source>
</evidence>
<keyword evidence="3 5" id="KW-1133">Transmembrane helix</keyword>
<dbReference type="EMBL" id="JAIXMP010000048">
    <property type="protein sequence ID" value="KAI9246053.1"/>
    <property type="molecule type" value="Genomic_DNA"/>
</dbReference>
<dbReference type="SUPFAM" id="SSF56300">
    <property type="entry name" value="Metallo-dependent phosphatases"/>
    <property type="match status" value="1"/>
</dbReference>
<dbReference type="InterPro" id="IPR004843">
    <property type="entry name" value="Calcineurin-like_PHP"/>
</dbReference>
<reference evidence="7" key="2">
    <citation type="submission" date="2023-02" db="EMBL/GenBank/DDBJ databases">
        <authorList>
            <consortium name="DOE Joint Genome Institute"/>
            <person name="Mondo S.J."/>
            <person name="Chang Y."/>
            <person name="Wang Y."/>
            <person name="Ahrendt S."/>
            <person name="Andreopoulos W."/>
            <person name="Barry K."/>
            <person name="Beard J."/>
            <person name="Benny G.L."/>
            <person name="Blankenship S."/>
            <person name="Bonito G."/>
            <person name="Cuomo C."/>
            <person name="Desiro A."/>
            <person name="Gervers K.A."/>
            <person name="Hundley H."/>
            <person name="Kuo A."/>
            <person name="LaButti K."/>
            <person name="Lang B.F."/>
            <person name="Lipzen A."/>
            <person name="O'Donnell K."/>
            <person name="Pangilinan J."/>
            <person name="Reynolds N."/>
            <person name="Sandor L."/>
            <person name="Smith M.W."/>
            <person name="Tsang A."/>
            <person name="Grigoriev I.V."/>
            <person name="Stajich J.E."/>
            <person name="Spatafora J.W."/>
        </authorList>
    </citation>
    <scope>NUCLEOTIDE SEQUENCE</scope>
    <source>
        <strain evidence="7">RSA 2281</strain>
    </source>
</reference>
<evidence type="ECO:0000256" key="1">
    <source>
        <dbReference type="ARBA" id="ARBA00004141"/>
    </source>
</evidence>
<dbReference type="GO" id="GO:0005783">
    <property type="term" value="C:endoplasmic reticulum"/>
    <property type="evidence" value="ECO:0007669"/>
    <property type="project" value="TreeGrafter"/>
</dbReference>
<keyword evidence="4 5" id="KW-0472">Membrane</keyword>
<evidence type="ECO:0000256" key="2">
    <source>
        <dbReference type="ARBA" id="ARBA00022692"/>
    </source>
</evidence>
<protein>
    <submittedName>
        <fullName evidence="7">Metallo-dependent phosphatase-like protein</fullName>
    </submittedName>
</protein>
<keyword evidence="8" id="KW-1185">Reference proteome</keyword>
<proteinExistence type="predicted"/>
<organism evidence="7 8">
    <name type="scientific">Phascolomyces articulosus</name>
    <dbReference type="NCBI Taxonomy" id="60185"/>
    <lineage>
        <taxon>Eukaryota</taxon>
        <taxon>Fungi</taxon>
        <taxon>Fungi incertae sedis</taxon>
        <taxon>Mucoromycota</taxon>
        <taxon>Mucoromycotina</taxon>
        <taxon>Mucoromycetes</taxon>
        <taxon>Mucorales</taxon>
        <taxon>Lichtheimiaceae</taxon>
        <taxon>Phascolomyces</taxon>
    </lineage>
</organism>
<evidence type="ECO:0000256" key="3">
    <source>
        <dbReference type="ARBA" id="ARBA00022989"/>
    </source>
</evidence>
<dbReference type="InterPro" id="IPR033308">
    <property type="entry name" value="PGAP5/Cdc1/Ted1"/>
</dbReference>
<dbReference type="Proteomes" id="UP001209540">
    <property type="component" value="Unassembled WGS sequence"/>
</dbReference>
<comment type="subcellular location">
    <subcellularLocation>
        <location evidence="1">Membrane</location>
        <topology evidence="1">Multi-pass membrane protein</topology>
    </subcellularLocation>
</comment>
<dbReference type="GO" id="GO:0006506">
    <property type="term" value="P:GPI anchor biosynthetic process"/>
    <property type="evidence" value="ECO:0007669"/>
    <property type="project" value="InterPro"/>
</dbReference>